<dbReference type="InterPro" id="IPR013783">
    <property type="entry name" value="Ig-like_fold"/>
</dbReference>
<keyword evidence="3" id="KW-1185">Reference proteome</keyword>
<gene>
    <name evidence="2" type="ORF">DSM104443_00785</name>
</gene>
<feature type="signal peptide" evidence="1">
    <location>
        <begin position="1"/>
        <end position="25"/>
    </location>
</feature>
<keyword evidence="1" id="KW-0732">Signal</keyword>
<dbReference type="Gene3D" id="2.130.10.10">
    <property type="entry name" value="YVTN repeat-like/Quinoprotein amine dehydrogenase"/>
    <property type="match status" value="1"/>
</dbReference>
<evidence type="ECO:0000256" key="1">
    <source>
        <dbReference type="SAM" id="SignalP"/>
    </source>
</evidence>
<evidence type="ECO:0000313" key="3">
    <source>
        <dbReference type="Proteomes" id="UP000501534"/>
    </source>
</evidence>
<proteinExistence type="predicted"/>
<dbReference type="SUPFAM" id="SSF101898">
    <property type="entry name" value="NHL repeat"/>
    <property type="match status" value="1"/>
</dbReference>
<accession>A0A6M4GRP5</accession>
<protein>
    <submittedName>
        <fullName evidence="2">Uncharacterized protein</fullName>
    </submittedName>
</protein>
<dbReference type="Gene3D" id="2.60.40.10">
    <property type="entry name" value="Immunoglobulins"/>
    <property type="match status" value="4"/>
</dbReference>
<feature type="chain" id="PRO_5026886704" evidence="1">
    <location>
        <begin position="26"/>
        <end position="685"/>
    </location>
</feature>
<evidence type="ECO:0000313" key="2">
    <source>
        <dbReference type="EMBL" id="QJR09735.1"/>
    </source>
</evidence>
<reference evidence="2 3" key="1">
    <citation type="submission" date="2020-04" db="EMBL/GenBank/DDBJ databases">
        <title>Usitatibacter rugosus gen. nov., sp. nov. and Usitatibacter palustris sp. nov., novel members of Usitatibacteraceae fam. nov. within the order Nitrosomonadales isolated from soil.</title>
        <authorList>
            <person name="Huber K.J."/>
            <person name="Neumann-Schaal M."/>
            <person name="Geppert A."/>
            <person name="Luckner M."/>
            <person name="Wanner G."/>
            <person name="Overmann J."/>
        </authorList>
    </citation>
    <scope>NUCLEOTIDE SEQUENCE [LARGE SCALE GENOMIC DNA]</scope>
    <source>
        <strain evidence="2 3">0125_3</strain>
    </source>
</reference>
<dbReference type="InterPro" id="IPR015943">
    <property type="entry name" value="WD40/YVTN_repeat-like_dom_sf"/>
</dbReference>
<dbReference type="KEGG" id="uru:DSM104443_00785"/>
<dbReference type="EMBL" id="CP053069">
    <property type="protein sequence ID" value="QJR09735.1"/>
    <property type="molecule type" value="Genomic_DNA"/>
</dbReference>
<sequence length="685" mass="72458">MTCIQRLVATFVALALLLAASASQASLWFGDDHGLHRVDPTTNVALSHIATAEPVAVAIDPMTGAVWSVTRTRVTRHTQDGTQVFSRTLASYADNIGNGRRIAVNAEDGSAWVGSDRRLLHLARDGSLFSSVPGEVTDLAIAPDDSAWVLDTDRDELRHYDSLGALLTRTALGGASRRALSLALDSSRGYLWLGGDDALVQRSLANPSQVLRTIDTPHEVNAFSLDEKTGELWVLGDNSFHGYRANGTRFESENLGNDGVVDPRALAFDPDTQALWIGHRRGVTRFSRNGQRLATVPADHAGAIAVSRAALYFTPAIHGVSPNGPITKTQSPIVFRYDALCSGSSCGFPPEFFASYSIIATLDGASIGPFTFDPVSGETRHTPATPLSQGPHTVRAQAVDADGRISQPAELTFTLDSEGPSLTALSPPSGATFTTQPITVMGAFDPSAVLVGMSNLSPIPGNAFSFQVPLEIGAREYRLGAIDALGNQTTIFLTYTYDPPNAKPTVSIWTPFEGQVFSPGPASFDIGADAADSDGTVVSVEFFLDGVSVGISTAQFPSVSLTDVPAGLHTLTARATDNRGGVGLSAPVQVRVNATPTVSIVEPANGATVGQSFPLRALLWDDDDDLLYVELLVNGESVALYFGSPPELEISAFIDGVGVHTVALRVMDSRFVITTSESIQVTVVP</sequence>
<dbReference type="RefSeq" id="WP_171089693.1">
    <property type="nucleotide sequence ID" value="NZ_CP053069.1"/>
</dbReference>
<dbReference type="Proteomes" id="UP000501534">
    <property type="component" value="Chromosome"/>
</dbReference>
<dbReference type="Pfam" id="PF17957">
    <property type="entry name" value="Big_7"/>
    <property type="match status" value="1"/>
</dbReference>
<name>A0A6M4GRP5_9PROT</name>
<dbReference type="AlphaFoldDB" id="A0A6M4GRP5"/>
<organism evidence="2 3">
    <name type="scientific">Usitatibacter rugosus</name>
    <dbReference type="NCBI Taxonomy" id="2732067"/>
    <lineage>
        <taxon>Bacteria</taxon>
        <taxon>Pseudomonadati</taxon>
        <taxon>Pseudomonadota</taxon>
        <taxon>Betaproteobacteria</taxon>
        <taxon>Nitrosomonadales</taxon>
        <taxon>Usitatibacteraceae</taxon>
        <taxon>Usitatibacter</taxon>
    </lineage>
</organism>